<feature type="compositionally biased region" description="Polar residues" evidence="1">
    <location>
        <begin position="132"/>
        <end position="142"/>
    </location>
</feature>
<reference evidence="2" key="1">
    <citation type="submission" date="2022-01" db="EMBL/GenBank/DDBJ databases">
        <title>Genome Sequence Resource for Two Populations of Ditylenchus destructor, the Migratory Endoparasitic Phytonematode.</title>
        <authorList>
            <person name="Zhang H."/>
            <person name="Lin R."/>
            <person name="Xie B."/>
        </authorList>
    </citation>
    <scope>NUCLEOTIDE SEQUENCE</scope>
    <source>
        <strain evidence="2">BazhouSP</strain>
    </source>
</reference>
<comment type="caution">
    <text evidence="2">The sequence shown here is derived from an EMBL/GenBank/DDBJ whole genome shotgun (WGS) entry which is preliminary data.</text>
</comment>
<organism evidence="2 3">
    <name type="scientific">Ditylenchus destructor</name>
    <dbReference type="NCBI Taxonomy" id="166010"/>
    <lineage>
        <taxon>Eukaryota</taxon>
        <taxon>Metazoa</taxon>
        <taxon>Ecdysozoa</taxon>
        <taxon>Nematoda</taxon>
        <taxon>Chromadorea</taxon>
        <taxon>Rhabditida</taxon>
        <taxon>Tylenchina</taxon>
        <taxon>Tylenchomorpha</taxon>
        <taxon>Sphaerularioidea</taxon>
        <taxon>Anguinidae</taxon>
        <taxon>Anguininae</taxon>
        <taxon>Ditylenchus</taxon>
    </lineage>
</organism>
<evidence type="ECO:0000256" key="1">
    <source>
        <dbReference type="SAM" id="MobiDB-lite"/>
    </source>
</evidence>
<accession>A0AAD4QZI8</accession>
<keyword evidence="2" id="KW-0862">Zinc</keyword>
<dbReference type="GO" id="GO:0008270">
    <property type="term" value="F:zinc ion binding"/>
    <property type="evidence" value="ECO:0007669"/>
    <property type="project" value="UniProtKB-KW"/>
</dbReference>
<keyword evidence="2" id="KW-0863">Zinc-finger</keyword>
<dbReference type="AlphaFoldDB" id="A0AAD4QZI8"/>
<proteinExistence type="predicted"/>
<evidence type="ECO:0000313" key="2">
    <source>
        <dbReference type="EMBL" id="KAI1700195.1"/>
    </source>
</evidence>
<feature type="compositionally biased region" description="Polar residues" evidence="1">
    <location>
        <begin position="108"/>
        <end position="124"/>
    </location>
</feature>
<feature type="region of interest" description="Disordered" evidence="1">
    <location>
        <begin position="98"/>
        <end position="142"/>
    </location>
</feature>
<dbReference type="EMBL" id="JAKKPZ010000153">
    <property type="protein sequence ID" value="KAI1700195.1"/>
    <property type="molecule type" value="Genomic_DNA"/>
</dbReference>
<keyword evidence="3" id="KW-1185">Reference proteome</keyword>
<gene>
    <name evidence="2" type="ORF">DdX_16863</name>
</gene>
<sequence length="190" mass="21020">MGLNQLPMATTVPLSAVSHHAVPFFVQRPYEHTTIVQPHDYGHAQPVQQIYSAHTYDPGHACMNGRPMQISVCKAEDGDYKPNGAHLLYAQQSQSFNRDSYGHESQHSTDTASPENISSSTQIKTVAHPSKPLSSSGKGHNQTTNSDAICANSYVCVWCSFSTAYKGNMKRHLISCYAVTDKILRRRIRS</sequence>
<name>A0AAD4QZI8_9BILA</name>
<keyword evidence="2" id="KW-0479">Metal-binding</keyword>
<dbReference type="Proteomes" id="UP001201812">
    <property type="component" value="Unassembled WGS sequence"/>
</dbReference>
<evidence type="ECO:0000313" key="3">
    <source>
        <dbReference type="Proteomes" id="UP001201812"/>
    </source>
</evidence>
<protein>
    <submittedName>
        <fullName evidence="2">C2H2-type zinc-finger domain-containing protein</fullName>
    </submittedName>
</protein>